<dbReference type="Gene3D" id="1.10.357.10">
    <property type="entry name" value="Tetracycline Repressor, domain 2"/>
    <property type="match status" value="1"/>
</dbReference>
<dbReference type="SUPFAM" id="SSF46689">
    <property type="entry name" value="Homeodomain-like"/>
    <property type="match status" value="1"/>
</dbReference>
<protein>
    <submittedName>
        <fullName evidence="1">Transcriptional regulator NfxB</fullName>
    </submittedName>
</protein>
<geneLocation type="plasmid" evidence="1">
    <name>p12939-PER</name>
</geneLocation>
<keyword evidence="1" id="KW-0614">Plasmid</keyword>
<name>A0A2L1KF53_PSEAI</name>
<evidence type="ECO:0000313" key="1">
    <source>
        <dbReference type="EMBL" id="AVE20955.1"/>
    </source>
</evidence>
<organism evidence="1">
    <name type="scientific">Pseudomonas aeruginosa</name>
    <dbReference type="NCBI Taxonomy" id="287"/>
    <lineage>
        <taxon>Bacteria</taxon>
        <taxon>Pseudomonadati</taxon>
        <taxon>Pseudomonadota</taxon>
        <taxon>Gammaproteobacteria</taxon>
        <taxon>Pseudomonadales</taxon>
        <taxon>Pseudomonadaceae</taxon>
        <taxon>Pseudomonas</taxon>
    </lineage>
</organism>
<dbReference type="InterPro" id="IPR036271">
    <property type="entry name" value="Tet_transcr_reg_TetR-rel_C_sf"/>
</dbReference>
<gene>
    <name evidence="1" type="primary">nfxB</name>
</gene>
<reference evidence="1" key="1">
    <citation type="submission" date="2017-06" db="EMBL/GenBank/DDBJ databases">
        <title>Complete sequence of p12939-PER from clinical Pseudomonas aeruginosa.</title>
        <authorList>
            <person name="Yuan M."/>
            <person name="Feng J."/>
            <person name="Zhan Z."/>
            <person name="Jiang X."/>
            <person name="Zhang D."/>
            <person name="Chen X."/>
            <person name="Zhao X."/>
            <person name="Che J."/>
            <person name="Lu J."/>
            <person name="Xu J."/>
            <person name="Li J."/>
            <person name="Zhou D."/>
        </authorList>
    </citation>
    <scope>NUCLEOTIDE SEQUENCE</scope>
    <source>
        <plasmid evidence="1">p12939-PER</plasmid>
    </source>
</reference>
<dbReference type="AlphaFoldDB" id="A0A2L1KF53"/>
<dbReference type="InterPro" id="IPR009057">
    <property type="entry name" value="Homeodomain-like_sf"/>
</dbReference>
<accession>A0A2L1KF53</accession>
<proteinExistence type="predicted"/>
<dbReference type="SUPFAM" id="SSF48498">
    <property type="entry name" value="Tetracyclin repressor-like, C-terminal domain"/>
    <property type="match status" value="1"/>
</dbReference>
<sequence>MSHINQTRLLMITSGFPPSSLPAKLVNALYAAAALRPRASMGELAALAGISRATLHRYCGTRDNLDSQLEQHAKDTLMQILDNSDTLASTEPLAALRQLIRAHLAQSELIAFLASRYPVHMSVQHDLRFYLERLDALFFSGQRQGVFRADVTAALLTEMFVSLLHGMVDARQRGRAPRESATVLENAFLQGIAARAPC</sequence>
<dbReference type="EMBL" id="MF344569">
    <property type="protein sequence ID" value="AVE20955.1"/>
    <property type="molecule type" value="Genomic_DNA"/>
</dbReference>